<evidence type="ECO:0000256" key="1">
    <source>
        <dbReference type="SAM" id="Phobius"/>
    </source>
</evidence>
<feature type="transmembrane region" description="Helical" evidence="1">
    <location>
        <begin position="312"/>
        <end position="329"/>
    </location>
</feature>
<feature type="transmembrane region" description="Helical" evidence="1">
    <location>
        <begin position="341"/>
        <end position="360"/>
    </location>
</feature>
<feature type="transmembrane region" description="Helical" evidence="1">
    <location>
        <begin position="160"/>
        <end position="178"/>
    </location>
</feature>
<name>A0A5M3WVQ1_9ACTN</name>
<feature type="transmembrane region" description="Helical" evidence="1">
    <location>
        <begin position="69"/>
        <end position="88"/>
    </location>
</feature>
<keyword evidence="3" id="KW-1185">Reference proteome</keyword>
<feature type="transmembrane region" description="Helical" evidence="1">
    <location>
        <begin position="133"/>
        <end position="153"/>
    </location>
</feature>
<feature type="transmembrane region" description="Helical" evidence="1">
    <location>
        <begin position="100"/>
        <end position="121"/>
    </location>
</feature>
<organism evidence="2 3">
    <name type="scientific">Acrocarpospora macrocephala</name>
    <dbReference type="NCBI Taxonomy" id="150177"/>
    <lineage>
        <taxon>Bacteria</taxon>
        <taxon>Bacillati</taxon>
        <taxon>Actinomycetota</taxon>
        <taxon>Actinomycetes</taxon>
        <taxon>Streptosporangiales</taxon>
        <taxon>Streptosporangiaceae</taxon>
        <taxon>Acrocarpospora</taxon>
    </lineage>
</organism>
<keyword evidence="1" id="KW-1133">Transmembrane helix</keyword>
<gene>
    <name evidence="2" type="ORF">Amac_049880</name>
</gene>
<proteinExistence type="predicted"/>
<protein>
    <submittedName>
        <fullName evidence="2">Uncharacterized protein</fullName>
    </submittedName>
</protein>
<dbReference type="EMBL" id="BLAE01000029">
    <property type="protein sequence ID" value="GES11391.1"/>
    <property type="molecule type" value="Genomic_DNA"/>
</dbReference>
<comment type="caution">
    <text evidence="2">The sequence shown here is derived from an EMBL/GenBank/DDBJ whole genome shotgun (WGS) entry which is preliminary data.</text>
</comment>
<feature type="transmembrane region" description="Helical" evidence="1">
    <location>
        <begin position="233"/>
        <end position="252"/>
    </location>
</feature>
<accession>A0A5M3WVQ1</accession>
<keyword evidence="1" id="KW-0472">Membrane</keyword>
<evidence type="ECO:0000313" key="3">
    <source>
        <dbReference type="Proteomes" id="UP000331127"/>
    </source>
</evidence>
<dbReference type="Proteomes" id="UP000331127">
    <property type="component" value="Unassembled WGS sequence"/>
</dbReference>
<sequence>MSLKQAPARIIGWALPYWTRGTAGRETPAELFRVLYLGWLVAFVFKVLGSSWDVSWHFRWIRDDLAPPHLLNTVGTVIAVGLTIVHWYTGYGVDRTASRLIQWGTGIFLIAVPLDLINHRINGLDITAWSPSHALLFIGTAFMIAGVIRGWFVGAPAGRLRTTVLTILFGFFLENAIFPSQHQEYGVLGLAAWIRGEPEAEPALLDFAAETLKRPVDLVAIQNFSLPVPDAVYSVYAGVIGMIILVMARIMVGRTGTATMIALGYIAYRMLIWPLLVVGGFPASAIPFFLILAAIAVDLAFLIPLPTYIRPLLGTGLITAGVYGGLYLQDLLVEAPPYAPGSWPLAAGLLLATWLLTELVTRRYHLRAEDAVAERH</sequence>
<reference evidence="2 3" key="1">
    <citation type="submission" date="2019-10" db="EMBL/GenBank/DDBJ databases">
        <title>Whole genome shotgun sequence of Acrocarpospora macrocephala NBRC 16266.</title>
        <authorList>
            <person name="Ichikawa N."/>
            <person name="Kimura A."/>
            <person name="Kitahashi Y."/>
            <person name="Komaki H."/>
            <person name="Oguchi A."/>
        </authorList>
    </citation>
    <scope>NUCLEOTIDE SEQUENCE [LARGE SCALE GENOMIC DNA]</scope>
    <source>
        <strain evidence="2 3">NBRC 16266</strain>
    </source>
</reference>
<feature type="transmembrane region" description="Helical" evidence="1">
    <location>
        <begin position="31"/>
        <end position="49"/>
    </location>
</feature>
<dbReference type="AlphaFoldDB" id="A0A5M3WVQ1"/>
<feature type="transmembrane region" description="Helical" evidence="1">
    <location>
        <begin position="285"/>
        <end position="305"/>
    </location>
</feature>
<keyword evidence="1" id="KW-0812">Transmembrane</keyword>
<evidence type="ECO:0000313" key="2">
    <source>
        <dbReference type="EMBL" id="GES11391.1"/>
    </source>
</evidence>